<dbReference type="EMBL" id="JACGWN010000006">
    <property type="protein sequence ID" value="KAL0446015.1"/>
    <property type="molecule type" value="Genomic_DNA"/>
</dbReference>
<evidence type="ECO:0000313" key="1">
    <source>
        <dbReference type="EMBL" id="KAL0446015.1"/>
    </source>
</evidence>
<evidence type="ECO:0008006" key="2">
    <source>
        <dbReference type="Google" id="ProtNLM"/>
    </source>
</evidence>
<gene>
    <name evidence="1" type="ORF">Slati_1729400</name>
</gene>
<comment type="caution">
    <text evidence="1">The sequence shown here is derived from an EMBL/GenBank/DDBJ whole genome shotgun (WGS) entry which is preliminary data.</text>
</comment>
<proteinExistence type="predicted"/>
<reference evidence="1" key="2">
    <citation type="journal article" date="2024" name="Plant">
        <title>Genomic evolution and insights into agronomic trait innovations of Sesamum species.</title>
        <authorList>
            <person name="Miao H."/>
            <person name="Wang L."/>
            <person name="Qu L."/>
            <person name="Liu H."/>
            <person name="Sun Y."/>
            <person name="Le M."/>
            <person name="Wang Q."/>
            <person name="Wei S."/>
            <person name="Zheng Y."/>
            <person name="Lin W."/>
            <person name="Duan Y."/>
            <person name="Cao H."/>
            <person name="Xiong S."/>
            <person name="Wang X."/>
            <person name="Wei L."/>
            <person name="Li C."/>
            <person name="Ma Q."/>
            <person name="Ju M."/>
            <person name="Zhao R."/>
            <person name="Li G."/>
            <person name="Mu C."/>
            <person name="Tian Q."/>
            <person name="Mei H."/>
            <person name="Zhang T."/>
            <person name="Gao T."/>
            <person name="Zhang H."/>
        </authorList>
    </citation>
    <scope>NUCLEOTIDE SEQUENCE</scope>
    <source>
        <strain evidence="1">KEN1</strain>
    </source>
</reference>
<reference evidence="1" key="1">
    <citation type="submission" date="2020-06" db="EMBL/GenBank/DDBJ databases">
        <authorList>
            <person name="Li T."/>
            <person name="Hu X."/>
            <person name="Zhang T."/>
            <person name="Song X."/>
            <person name="Zhang H."/>
            <person name="Dai N."/>
            <person name="Sheng W."/>
            <person name="Hou X."/>
            <person name="Wei L."/>
        </authorList>
    </citation>
    <scope>NUCLEOTIDE SEQUENCE</scope>
    <source>
        <strain evidence="1">KEN1</strain>
        <tissue evidence="1">Leaf</tissue>
    </source>
</reference>
<dbReference type="PANTHER" id="PTHR46890">
    <property type="entry name" value="NON-LTR RETROLELEMENT REVERSE TRANSCRIPTASE-LIKE PROTEIN-RELATED"/>
    <property type="match status" value="1"/>
</dbReference>
<dbReference type="PANTHER" id="PTHR46890:SF48">
    <property type="entry name" value="RNA-DIRECTED DNA POLYMERASE"/>
    <property type="match status" value="1"/>
</dbReference>
<dbReference type="InterPro" id="IPR052343">
    <property type="entry name" value="Retrotransposon-Effector_Assoc"/>
</dbReference>
<dbReference type="AlphaFoldDB" id="A0AAW2WX32"/>
<protein>
    <recommendedName>
        <fullName evidence="2">Reverse transcriptase domain-containing protein</fullName>
    </recommendedName>
</protein>
<accession>A0AAW2WX32</accession>
<sequence length="376" mass="42910">MFRFDNYLALSPGFLSSVHDTWKHQIVGTLMYSVTRKLKALKPVFRRQKKSKGDLSLNVKLAKEFLEIAQTILQLDRHNSLLLHVEHCCRLVFWKATKLEHLMLQQRAKIQWLKGGDQCSRVFFRKGLLGGPPNEFTRSQMRRDTHIWTPMEGHAMIRHVTKDEVKWAVFDIAEDKAPGPDGYSSGFYKAAWSVVGDEVTKAVLDFFATGRLLKQVNATLLTLIPKRISVVLDKLISPSQNAFVPGRLIGDNILLAQELFSGYKQARQPPRCALKVDLRKAYDTVEWSLCWLHYSCLGFPRCLSIGLKSVSPQHIFRMVASRIIGSVKTWVYFNYASLMTYFSSARLMSFRLGYSGEGYTSLLHFLGSTLTPKRAN</sequence>
<organism evidence="1">
    <name type="scientific">Sesamum latifolium</name>
    <dbReference type="NCBI Taxonomy" id="2727402"/>
    <lineage>
        <taxon>Eukaryota</taxon>
        <taxon>Viridiplantae</taxon>
        <taxon>Streptophyta</taxon>
        <taxon>Embryophyta</taxon>
        <taxon>Tracheophyta</taxon>
        <taxon>Spermatophyta</taxon>
        <taxon>Magnoliopsida</taxon>
        <taxon>eudicotyledons</taxon>
        <taxon>Gunneridae</taxon>
        <taxon>Pentapetalae</taxon>
        <taxon>asterids</taxon>
        <taxon>lamiids</taxon>
        <taxon>Lamiales</taxon>
        <taxon>Pedaliaceae</taxon>
        <taxon>Sesamum</taxon>
    </lineage>
</organism>
<name>A0AAW2WX32_9LAMI</name>